<dbReference type="AlphaFoldDB" id="A0A2G0PT71"/>
<organism evidence="2 4">
    <name type="scientific">Xenorhabdus hominickii</name>
    <dbReference type="NCBI Taxonomy" id="351679"/>
    <lineage>
        <taxon>Bacteria</taxon>
        <taxon>Pseudomonadati</taxon>
        <taxon>Pseudomonadota</taxon>
        <taxon>Gammaproteobacteria</taxon>
        <taxon>Enterobacterales</taxon>
        <taxon>Morganellaceae</taxon>
        <taxon>Xenorhabdus</taxon>
    </lineage>
</organism>
<evidence type="ECO:0000313" key="3">
    <source>
        <dbReference type="Proteomes" id="UP000094600"/>
    </source>
</evidence>
<gene>
    <name evidence="1" type="ORF">A9255_07865</name>
    <name evidence="2" type="ORF">Xhom_04997</name>
</gene>
<dbReference type="KEGG" id="xho:A9255_07865"/>
<accession>A0A2G0PT71</accession>
<dbReference type="OrthoDB" id="10011884at2"/>
<dbReference type="Proteomes" id="UP000225433">
    <property type="component" value="Unassembled WGS sequence"/>
</dbReference>
<evidence type="ECO:0000313" key="2">
    <source>
        <dbReference type="EMBL" id="PHM50171.1"/>
    </source>
</evidence>
<dbReference type="EMBL" id="NJAI01000046">
    <property type="protein sequence ID" value="PHM50171.1"/>
    <property type="molecule type" value="Genomic_DNA"/>
</dbReference>
<dbReference type="STRING" id="351679.A9255_07865"/>
<protein>
    <submittedName>
        <fullName evidence="2">Uncharacterized protein</fullName>
    </submittedName>
</protein>
<sequence length="160" mass="17734">METQMQLAQEAIARLKSMSRQELLSVLIKAGVADADAAAPSVDESEGGVADAFKEFKDKLRDNINVRVYKKDELLIIESSLYVPWCDSGKNYLKVANIFDPSQPIKREVGHPITLEMRVALVYEHIVNAQKENLMSSVEYYMKAGVADADDTAPEAKEVG</sequence>
<proteinExistence type="predicted"/>
<evidence type="ECO:0000313" key="1">
    <source>
        <dbReference type="EMBL" id="AOM40507.1"/>
    </source>
</evidence>
<evidence type="ECO:0000313" key="4">
    <source>
        <dbReference type="Proteomes" id="UP000225433"/>
    </source>
</evidence>
<dbReference type="Proteomes" id="UP000094600">
    <property type="component" value="Chromosome"/>
</dbReference>
<keyword evidence="3" id="KW-1185">Reference proteome</keyword>
<dbReference type="EMBL" id="CP016176">
    <property type="protein sequence ID" value="AOM40507.1"/>
    <property type="molecule type" value="Genomic_DNA"/>
</dbReference>
<reference evidence="1 3" key="1">
    <citation type="submission" date="2016-06" db="EMBL/GenBank/DDBJ databases">
        <title>Bacterial characters and pathogenicity of Xenorhabdus hominickii from an entomopathogenic nematode, Steinernema monticolum.</title>
        <authorList>
            <person name="Park Y."/>
            <person name="Kim Y."/>
        </authorList>
    </citation>
    <scope>NUCLEOTIDE SEQUENCE [LARGE SCALE GENOMIC DNA]</scope>
    <source>
        <strain evidence="1 3">ANU1</strain>
    </source>
</reference>
<name>A0A2G0PT71_XENHO</name>
<reference evidence="2 4" key="2">
    <citation type="journal article" date="2017" name="Nat. Microbiol.">
        <title>Natural product diversity associated with the nematode symbionts Photorhabdus and Xenorhabdus.</title>
        <authorList>
            <person name="Tobias N.J."/>
            <person name="Wolff H."/>
            <person name="Djahanschiri B."/>
            <person name="Grundmann F."/>
            <person name="Kronenwerth M."/>
            <person name="Shi Y.M."/>
            <person name="Simonyi S."/>
            <person name="Grun P."/>
            <person name="Shapiro-Ilan D."/>
            <person name="Pidot S.J."/>
            <person name="Stinear T.P."/>
            <person name="Ebersberger I."/>
            <person name="Bode H.B."/>
        </authorList>
    </citation>
    <scope>NUCLEOTIDE SEQUENCE [LARGE SCALE GENOMIC DNA]</scope>
    <source>
        <strain evidence="2 4">DSM 17903</strain>
    </source>
</reference>
<dbReference type="RefSeq" id="WP_069316227.1">
    <property type="nucleotide sequence ID" value="NZ_CAWNQJ010000075.1"/>
</dbReference>